<dbReference type="Proteomes" id="UP000276133">
    <property type="component" value="Unassembled WGS sequence"/>
</dbReference>
<accession>A0A3M7PMB1</accession>
<sequence>MLFYFGYPPLSGENVKREKFTAGKILVESLNYVEIRQSLDSVQFISEIAWVTGSSGFGGGAIVPRIRLESALFSRLLNLVGVEAACSPALSLERLPLHAKLLGHVLIADQLAAIRLYLQVESVRSLLKLACLELLALRLAYQALDIAIVRIAMPHIKFASRLSALDLSVRAESDKSHVQLILSLSELCGLAPLVALGRQPFSFGRTLIRLADV</sequence>
<gene>
    <name evidence="1" type="ORF">BpHYR1_021152</name>
</gene>
<evidence type="ECO:0000313" key="1">
    <source>
        <dbReference type="EMBL" id="RNA00129.1"/>
    </source>
</evidence>
<dbReference type="EMBL" id="REGN01009907">
    <property type="protein sequence ID" value="RNA00129.1"/>
    <property type="molecule type" value="Genomic_DNA"/>
</dbReference>
<name>A0A3M7PMB1_BRAPC</name>
<reference evidence="1 2" key="1">
    <citation type="journal article" date="2018" name="Sci. Rep.">
        <title>Genomic signatures of local adaptation to the degree of environmental predictability in rotifers.</title>
        <authorList>
            <person name="Franch-Gras L."/>
            <person name="Hahn C."/>
            <person name="Garcia-Roger E.M."/>
            <person name="Carmona M.J."/>
            <person name="Serra M."/>
            <person name="Gomez A."/>
        </authorList>
    </citation>
    <scope>NUCLEOTIDE SEQUENCE [LARGE SCALE GENOMIC DNA]</scope>
    <source>
        <strain evidence="1">HYR1</strain>
    </source>
</reference>
<keyword evidence="2" id="KW-1185">Reference proteome</keyword>
<proteinExistence type="predicted"/>
<protein>
    <submittedName>
        <fullName evidence="1">Uncharacterized protein</fullName>
    </submittedName>
</protein>
<dbReference type="AlphaFoldDB" id="A0A3M7PMB1"/>
<evidence type="ECO:0000313" key="2">
    <source>
        <dbReference type="Proteomes" id="UP000276133"/>
    </source>
</evidence>
<comment type="caution">
    <text evidence="1">The sequence shown here is derived from an EMBL/GenBank/DDBJ whole genome shotgun (WGS) entry which is preliminary data.</text>
</comment>
<organism evidence="1 2">
    <name type="scientific">Brachionus plicatilis</name>
    <name type="common">Marine rotifer</name>
    <name type="synonym">Brachionus muelleri</name>
    <dbReference type="NCBI Taxonomy" id="10195"/>
    <lineage>
        <taxon>Eukaryota</taxon>
        <taxon>Metazoa</taxon>
        <taxon>Spiralia</taxon>
        <taxon>Gnathifera</taxon>
        <taxon>Rotifera</taxon>
        <taxon>Eurotatoria</taxon>
        <taxon>Monogononta</taxon>
        <taxon>Pseudotrocha</taxon>
        <taxon>Ploima</taxon>
        <taxon>Brachionidae</taxon>
        <taxon>Brachionus</taxon>
    </lineage>
</organism>